<evidence type="ECO:0000313" key="2">
    <source>
        <dbReference type="Proteomes" id="UP000803884"/>
    </source>
</evidence>
<sequence>MNTNVKLLEPTQQVFAIPELLEWILLHLGQISPLPGLQLYILQRLNRTFEETIKRSIGIQQRMQQAHISETNPYQHAENLDSIRWLSGHVANTIPPIKTIDAFWPNHIGATLQQLSIDVPKAGQPRPNEDVIKAFKRPDAPWRTMKLASLPLKGEIFLDVQLNDAQARLTDGRDSSITRLQISAETLGELFDVIEEIRARTPEQHLHWERRPKMGVVNPPNVREIFIMEELF</sequence>
<dbReference type="RefSeq" id="XP_069227301.1">
    <property type="nucleotide sequence ID" value="XM_069375855.1"/>
</dbReference>
<gene>
    <name evidence="1" type="ORF">WHR41_07250</name>
</gene>
<accession>A0AB34KKU9</accession>
<proteinExistence type="predicted"/>
<dbReference type="GeneID" id="96008693"/>
<dbReference type="EMBL" id="JAAQHG020000028">
    <property type="protein sequence ID" value="KAL1584195.1"/>
    <property type="molecule type" value="Genomic_DNA"/>
</dbReference>
<protein>
    <submittedName>
        <fullName evidence="1">Uncharacterized protein</fullName>
    </submittedName>
</protein>
<dbReference type="AlphaFoldDB" id="A0AB34KKU9"/>
<name>A0AB34KKU9_9PEZI</name>
<keyword evidence="2" id="KW-1185">Reference proteome</keyword>
<comment type="caution">
    <text evidence="1">The sequence shown here is derived from an EMBL/GenBank/DDBJ whole genome shotgun (WGS) entry which is preliminary data.</text>
</comment>
<evidence type="ECO:0000313" key="1">
    <source>
        <dbReference type="EMBL" id="KAL1584195.1"/>
    </source>
</evidence>
<dbReference type="Proteomes" id="UP000803884">
    <property type="component" value="Unassembled WGS sequence"/>
</dbReference>
<reference evidence="1 2" key="1">
    <citation type="journal article" date="2020" name="Microbiol. Resour. Announc.">
        <title>Draft Genome Sequence of a Cladosporium Species Isolated from the Mesophotic Ascidian Didemnum maculosum.</title>
        <authorList>
            <person name="Gioti A."/>
            <person name="Siaperas R."/>
            <person name="Nikolaivits E."/>
            <person name="Le Goff G."/>
            <person name="Ouazzani J."/>
            <person name="Kotoulas G."/>
            <person name="Topakas E."/>
        </authorList>
    </citation>
    <scope>NUCLEOTIDE SEQUENCE [LARGE SCALE GENOMIC DNA]</scope>
    <source>
        <strain evidence="1 2">TM138-S3</strain>
    </source>
</reference>
<organism evidence="1 2">
    <name type="scientific">Cladosporium halotolerans</name>
    <dbReference type="NCBI Taxonomy" id="1052096"/>
    <lineage>
        <taxon>Eukaryota</taxon>
        <taxon>Fungi</taxon>
        <taxon>Dikarya</taxon>
        <taxon>Ascomycota</taxon>
        <taxon>Pezizomycotina</taxon>
        <taxon>Dothideomycetes</taxon>
        <taxon>Dothideomycetidae</taxon>
        <taxon>Cladosporiales</taxon>
        <taxon>Cladosporiaceae</taxon>
        <taxon>Cladosporium</taxon>
    </lineage>
</organism>